<feature type="transmembrane region" description="Helical" evidence="2">
    <location>
        <begin position="403"/>
        <end position="426"/>
    </location>
</feature>
<protein>
    <recommendedName>
        <fullName evidence="3">C19orf38 Ig domain-containing protein</fullName>
    </recommendedName>
</protein>
<dbReference type="Proteomes" id="UP001152622">
    <property type="component" value="Chromosome 7"/>
</dbReference>
<feature type="region of interest" description="Disordered" evidence="1">
    <location>
        <begin position="436"/>
        <end position="461"/>
    </location>
</feature>
<feature type="compositionally biased region" description="Polar residues" evidence="1">
    <location>
        <begin position="451"/>
        <end position="461"/>
    </location>
</feature>
<dbReference type="PANTHER" id="PTHR36859">
    <property type="entry name" value="PROTEIN HIDE1"/>
    <property type="match status" value="1"/>
</dbReference>
<sequence length="489" mass="53785">MPQRAPEEDRKADFELAARNITKVSTDTLKNKKRYRFQTFIWMVLCGTRRLSGSECERSFTGAELLRGNHGAHNEIKIRCVYNLEGGVKPLLESAPSTVTVLDLRKPNISVSTEHTETHVHCEAPPGITGADFYLYSNRIETHTKSSQAGREERAVIFTVPHSSDSTLKYCCSYQFKALNSKLSDCVGAKNKDQSGTTKEPSKLPKAELELHPAVISVEESVNLKCRRHDSSPESHCNFIINQRRLSGSGCERSVTGAELLSGNYGAHNEIRIRCVYSLEGGVKPLLQSAPSTVTVLDLRKPNISVSTEHTETHIHCKAPPGITGANFYLYSNTSETHTKSSQAGKEERAVIFTVPRSSDSTLKYCCSYQFKALDSKLSDCVGVKNTDQSGTTKDQNWLKTPLGTGVVLIVVGVFLGMTGACLYWVHKKWKSNRLPTPPINDVSSKGAEASNATSPPEVTYSTVTHLASQTSAFQSQQDNVVYSSLKTD</sequence>
<feature type="domain" description="C19orf38 Ig" evidence="3">
    <location>
        <begin position="117"/>
        <end position="180"/>
    </location>
</feature>
<name>A0A9Q1IWI8_SYNKA</name>
<evidence type="ECO:0000256" key="1">
    <source>
        <dbReference type="SAM" id="MobiDB-lite"/>
    </source>
</evidence>
<comment type="caution">
    <text evidence="4">The sequence shown here is derived from an EMBL/GenBank/DDBJ whole genome shotgun (WGS) entry which is preliminary data.</text>
</comment>
<dbReference type="InterPro" id="IPR041066">
    <property type="entry name" value="C19orf38_Ig"/>
</dbReference>
<keyword evidence="2" id="KW-1133">Transmembrane helix</keyword>
<evidence type="ECO:0000259" key="3">
    <source>
        <dbReference type="Pfam" id="PF17737"/>
    </source>
</evidence>
<dbReference type="OrthoDB" id="8962117at2759"/>
<organism evidence="4 5">
    <name type="scientific">Synaphobranchus kaupii</name>
    <name type="common">Kaup's arrowtooth eel</name>
    <dbReference type="NCBI Taxonomy" id="118154"/>
    <lineage>
        <taxon>Eukaryota</taxon>
        <taxon>Metazoa</taxon>
        <taxon>Chordata</taxon>
        <taxon>Craniata</taxon>
        <taxon>Vertebrata</taxon>
        <taxon>Euteleostomi</taxon>
        <taxon>Actinopterygii</taxon>
        <taxon>Neopterygii</taxon>
        <taxon>Teleostei</taxon>
        <taxon>Anguilliformes</taxon>
        <taxon>Synaphobranchidae</taxon>
        <taxon>Synaphobranchus</taxon>
    </lineage>
</organism>
<accession>A0A9Q1IWI8</accession>
<feature type="domain" description="C19orf38 Ig" evidence="3">
    <location>
        <begin position="312"/>
        <end position="373"/>
    </location>
</feature>
<dbReference type="InterPro" id="IPR040438">
    <property type="entry name" value="HIDE1"/>
</dbReference>
<proteinExistence type="predicted"/>
<evidence type="ECO:0000256" key="2">
    <source>
        <dbReference type="SAM" id="Phobius"/>
    </source>
</evidence>
<keyword evidence="5" id="KW-1185">Reference proteome</keyword>
<keyword evidence="2" id="KW-0812">Transmembrane</keyword>
<dbReference type="EMBL" id="JAINUF010000007">
    <property type="protein sequence ID" value="KAJ8355038.1"/>
    <property type="molecule type" value="Genomic_DNA"/>
</dbReference>
<dbReference type="PANTHER" id="PTHR36859:SF1">
    <property type="entry name" value="PROTEIN HIDE1"/>
    <property type="match status" value="1"/>
</dbReference>
<evidence type="ECO:0000313" key="5">
    <source>
        <dbReference type="Proteomes" id="UP001152622"/>
    </source>
</evidence>
<evidence type="ECO:0000313" key="4">
    <source>
        <dbReference type="EMBL" id="KAJ8355038.1"/>
    </source>
</evidence>
<keyword evidence="2" id="KW-0472">Membrane</keyword>
<gene>
    <name evidence="4" type="ORF">SKAU_G00226050</name>
</gene>
<dbReference type="Pfam" id="PF17737">
    <property type="entry name" value="Ig_C19orf38"/>
    <property type="match status" value="2"/>
</dbReference>
<dbReference type="AlphaFoldDB" id="A0A9Q1IWI8"/>
<reference evidence="4" key="1">
    <citation type="journal article" date="2023" name="Science">
        <title>Genome structures resolve the early diversification of teleost fishes.</title>
        <authorList>
            <person name="Parey E."/>
            <person name="Louis A."/>
            <person name="Montfort J."/>
            <person name="Bouchez O."/>
            <person name="Roques C."/>
            <person name="Iampietro C."/>
            <person name="Lluch J."/>
            <person name="Castinel A."/>
            <person name="Donnadieu C."/>
            <person name="Desvignes T."/>
            <person name="Floi Bucao C."/>
            <person name="Jouanno E."/>
            <person name="Wen M."/>
            <person name="Mejri S."/>
            <person name="Dirks R."/>
            <person name="Jansen H."/>
            <person name="Henkel C."/>
            <person name="Chen W.J."/>
            <person name="Zahm M."/>
            <person name="Cabau C."/>
            <person name="Klopp C."/>
            <person name="Thompson A.W."/>
            <person name="Robinson-Rechavi M."/>
            <person name="Braasch I."/>
            <person name="Lecointre G."/>
            <person name="Bobe J."/>
            <person name="Postlethwait J.H."/>
            <person name="Berthelot C."/>
            <person name="Roest Crollius H."/>
            <person name="Guiguen Y."/>
        </authorList>
    </citation>
    <scope>NUCLEOTIDE SEQUENCE</scope>
    <source>
        <strain evidence="4">WJC10195</strain>
    </source>
</reference>